<feature type="domain" description="Sensor histidine kinase NatK-like C-terminal" evidence="2">
    <location>
        <begin position="96"/>
        <end position="147"/>
    </location>
</feature>
<dbReference type="RefSeq" id="WP_230958060.1">
    <property type="nucleotide sequence ID" value="NZ_KQ955750.1"/>
</dbReference>
<name>A0A133KU68_BIFBI</name>
<dbReference type="PANTHER" id="PTHR40448:SF1">
    <property type="entry name" value="TWO-COMPONENT SENSOR HISTIDINE KINASE"/>
    <property type="match status" value="1"/>
</dbReference>
<dbReference type="PATRIC" id="fig|1681.53.peg.27"/>
<dbReference type="EMBL" id="LRPO01000001">
    <property type="protein sequence ID" value="KWZ83138.1"/>
    <property type="molecule type" value="Genomic_DNA"/>
</dbReference>
<organism evidence="3 4">
    <name type="scientific">Bifidobacterium bifidum</name>
    <dbReference type="NCBI Taxonomy" id="1681"/>
    <lineage>
        <taxon>Bacteria</taxon>
        <taxon>Bacillati</taxon>
        <taxon>Actinomycetota</taxon>
        <taxon>Actinomycetes</taxon>
        <taxon>Bifidobacteriales</taxon>
        <taxon>Bifidobacteriaceae</taxon>
        <taxon>Bifidobacterium</taxon>
    </lineage>
</organism>
<gene>
    <name evidence="3" type="ORF">HMPREF3196_00027</name>
</gene>
<evidence type="ECO:0000259" key="2">
    <source>
        <dbReference type="Pfam" id="PF14501"/>
    </source>
</evidence>
<dbReference type="InterPro" id="IPR036890">
    <property type="entry name" value="HATPase_C_sf"/>
</dbReference>
<dbReference type="InterPro" id="IPR032834">
    <property type="entry name" value="NatK-like_C"/>
</dbReference>
<feature type="region of interest" description="Disordered" evidence="1">
    <location>
        <begin position="142"/>
        <end position="180"/>
    </location>
</feature>
<dbReference type="AlphaFoldDB" id="A0A133KU68"/>
<dbReference type="PANTHER" id="PTHR40448">
    <property type="entry name" value="TWO-COMPONENT SENSOR HISTIDINE KINASE"/>
    <property type="match status" value="1"/>
</dbReference>
<comment type="caution">
    <text evidence="3">The sequence shown here is derived from an EMBL/GenBank/DDBJ whole genome shotgun (WGS) entry which is preliminary data.</text>
</comment>
<evidence type="ECO:0000313" key="4">
    <source>
        <dbReference type="Proteomes" id="UP000070092"/>
    </source>
</evidence>
<dbReference type="GO" id="GO:0042802">
    <property type="term" value="F:identical protein binding"/>
    <property type="evidence" value="ECO:0007669"/>
    <property type="project" value="TreeGrafter"/>
</dbReference>
<sequence length="180" mass="20182">MWFRGRGKADRAIASYQRELVDTHYREVENMYRQMRMWRHDYRNHLQTMKALDTPIKSGNAMADVILSSKMSLAQAHGIDVRVDAHIPIKLRISELDLCCVLGNLFDNAIEANDGLPEADCMIRVYMDMKGTQLYISFTNASSGGKQRKVGGASAPPNQTRGTVSGWSTSTRSSRPRAAT</sequence>
<proteinExistence type="predicted"/>
<protein>
    <recommendedName>
        <fullName evidence="2">Sensor histidine kinase NatK-like C-terminal domain-containing protein</fullName>
    </recommendedName>
</protein>
<evidence type="ECO:0000313" key="3">
    <source>
        <dbReference type="EMBL" id="KWZ83138.1"/>
    </source>
</evidence>
<accession>A0A133KU68</accession>
<feature type="compositionally biased region" description="Low complexity" evidence="1">
    <location>
        <begin position="160"/>
        <end position="180"/>
    </location>
</feature>
<dbReference type="SUPFAM" id="SSF55874">
    <property type="entry name" value="ATPase domain of HSP90 chaperone/DNA topoisomerase II/histidine kinase"/>
    <property type="match status" value="1"/>
</dbReference>
<evidence type="ECO:0000256" key="1">
    <source>
        <dbReference type="SAM" id="MobiDB-lite"/>
    </source>
</evidence>
<reference evidence="3 4" key="1">
    <citation type="submission" date="2016-01" db="EMBL/GenBank/DDBJ databases">
        <authorList>
            <person name="Oliw E.H."/>
        </authorList>
    </citation>
    <scope>NUCLEOTIDE SEQUENCE [LARGE SCALE GENOMIC DNA]</scope>
    <source>
        <strain evidence="3 4">MJR8628B</strain>
    </source>
</reference>
<dbReference type="Gene3D" id="3.30.565.10">
    <property type="entry name" value="Histidine kinase-like ATPase, C-terminal domain"/>
    <property type="match status" value="1"/>
</dbReference>
<dbReference type="Proteomes" id="UP000070092">
    <property type="component" value="Unassembled WGS sequence"/>
</dbReference>
<dbReference type="Pfam" id="PF14501">
    <property type="entry name" value="HATPase_c_5"/>
    <property type="match status" value="1"/>
</dbReference>